<dbReference type="Pfam" id="PF00172">
    <property type="entry name" value="Zn_clus"/>
    <property type="match status" value="1"/>
</dbReference>
<keyword evidence="5" id="KW-0804">Transcription</keyword>
<dbReference type="PANTHER" id="PTHR36206:SF16">
    <property type="entry name" value="TRANSCRIPTION FACTOR DOMAIN-CONTAINING PROTEIN-RELATED"/>
    <property type="match status" value="1"/>
</dbReference>
<dbReference type="Proteomes" id="UP000078397">
    <property type="component" value="Unassembled WGS sequence"/>
</dbReference>
<keyword evidence="6" id="KW-0539">Nucleus</keyword>
<name>A0A179FXF5_METCM</name>
<dbReference type="GeneID" id="28846208"/>
<evidence type="ECO:0000256" key="5">
    <source>
        <dbReference type="ARBA" id="ARBA00023163"/>
    </source>
</evidence>
<dbReference type="GO" id="GO:0008270">
    <property type="term" value="F:zinc ion binding"/>
    <property type="evidence" value="ECO:0007669"/>
    <property type="project" value="InterPro"/>
</dbReference>
<evidence type="ECO:0000256" key="2">
    <source>
        <dbReference type="ARBA" id="ARBA00022833"/>
    </source>
</evidence>
<dbReference type="AlphaFoldDB" id="A0A179FXF5"/>
<dbReference type="CDD" id="cd00067">
    <property type="entry name" value="GAL4"/>
    <property type="match status" value="1"/>
</dbReference>
<sequence>METCRKRRIKCDESRPSCKKCTLTGRKCGGYGIWDDSPPARDNDKTSIWTQKRPSYSIGSNLSLFPAADTSSERSALDHFERYMRTKLCGAFESQFWGKLILQASYQEPAILHSVIALSASQIGDDHLSLKAYSAAIKSLNRYAAGENRWALRITLITCMVFICLEQLKGSRRLAQFHLQSGLRMLEDFQTRCMGQCAKGKSSVLKVQMRPESADDVIIEAFTRLHVQCAYFGQGSSFQYRLEQYVQLGASASSMSRGFESLQDARQTLDWLMNTALALSSQAESLTCKVAPIPRCVRNKVKQLQVALREWKAAWEAGRFAMNTGVSIRDSLGTAVLSMYYKLTVIVAATCLRGNDERVFDARLKAFESILTDVQSLWNRAEEELGMKPANKMSFTVDLGFIPPLYYIALKCRDPRLRRRAIDLLRKAPHIEANWDGPLAAAIAYEIMRLEEGDIYAQHDLACEAGDTLSTIVANSARVSIVDVNLDSDSRDIVTIRAIRFLRDFKDKPWSRSEVKMKVVIGEYRRQHETWTAQHDCY</sequence>
<dbReference type="OrthoDB" id="2593732at2759"/>
<keyword evidence="2" id="KW-0862">Zinc</keyword>
<dbReference type="KEGG" id="pchm:VFPPC_02591"/>
<keyword evidence="9" id="KW-1185">Reference proteome</keyword>
<evidence type="ECO:0000313" key="9">
    <source>
        <dbReference type="Proteomes" id="UP000078397"/>
    </source>
</evidence>
<dbReference type="Pfam" id="PF11951">
    <property type="entry name" value="Fungal_trans_2"/>
    <property type="match status" value="1"/>
</dbReference>
<evidence type="ECO:0000256" key="1">
    <source>
        <dbReference type="ARBA" id="ARBA00022723"/>
    </source>
</evidence>
<reference evidence="8 9" key="1">
    <citation type="journal article" date="2016" name="PLoS Pathog.">
        <title>Biosynthesis of antibiotic leucinostatins in bio-control fungus Purpureocillium lilacinum and their inhibition on phytophthora revealed by genome mining.</title>
        <authorList>
            <person name="Wang G."/>
            <person name="Liu Z."/>
            <person name="Lin R."/>
            <person name="Li E."/>
            <person name="Mao Z."/>
            <person name="Ling J."/>
            <person name="Yang Y."/>
            <person name="Yin W.B."/>
            <person name="Xie B."/>
        </authorList>
    </citation>
    <scope>NUCLEOTIDE SEQUENCE [LARGE SCALE GENOMIC DNA]</scope>
    <source>
        <strain evidence="8">170</strain>
    </source>
</reference>
<dbReference type="GO" id="GO:0003677">
    <property type="term" value="F:DNA binding"/>
    <property type="evidence" value="ECO:0007669"/>
    <property type="project" value="UniProtKB-KW"/>
</dbReference>
<comment type="caution">
    <text evidence="8">The sequence shown here is derived from an EMBL/GenBank/DDBJ whole genome shotgun (WGS) entry which is preliminary data.</text>
</comment>
<evidence type="ECO:0000256" key="6">
    <source>
        <dbReference type="ARBA" id="ARBA00023242"/>
    </source>
</evidence>
<dbReference type="InterPro" id="IPR036864">
    <property type="entry name" value="Zn2-C6_fun-type_DNA-bd_sf"/>
</dbReference>
<dbReference type="EMBL" id="LSBJ02000002">
    <property type="protein sequence ID" value="OAQ70057.1"/>
    <property type="molecule type" value="Genomic_DNA"/>
</dbReference>
<accession>A0A179FXF5</accession>
<proteinExistence type="predicted"/>
<dbReference type="SUPFAM" id="SSF57701">
    <property type="entry name" value="Zn2/Cys6 DNA-binding domain"/>
    <property type="match status" value="1"/>
</dbReference>
<dbReference type="InterPro" id="IPR001138">
    <property type="entry name" value="Zn2Cys6_DnaBD"/>
</dbReference>
<dbReference type="Gene3D" id="4.10.240.10">
    <property type="entry name" value="Zn(2)-C6 fungal-type DNA-binding domain"/>
    <property type="match status" value="1"/>
</dbReference>
<dbReference type="GO" id="GO:0000981">
    <property type="term" value="F:DNA-binding transcription factor activity, RNA polymerase II-specific"/>
    <property type="evidence" value="ECO:0007669"/>
    <property type="project" value="InterPro"/>
</dbReference>
<keyword evidence="1" id="KW-0479">Metal-binding</keyword>
<protein>
    <submittedName>
        <fullName evidence="8">C6 zinc finger domain-containing protein</fullName>
    </submittedName>
</protein>
<dbReference type="InterPro" id="IPR021858">
    <property type="entry name" value="Fun_TF"/>
</dbReference>
<keyword evidence="3" id="KW-0805">Transcription regulation</keyword>
<evidence type="ECO:0000256" key="3">
    <source>
        <dbReference type="ARBA" id="ARBA00023015"/>
    </source>
</evidence>
<keyword evidence="4" id="KW-0238">DNA-binding</keyword>
<dbReference type="InterPro" id="IPR052360">
    <property type="entry name" value="Transcr_Regulatory_Proteins"/>
</dbReference>
<evidence type="ECO:0000313" key="8">
    <source>
        <dbReference type="EMBL" id="OAQ70057.1"/>
    </source>
</evidence>
<evidence type="ECO:0000256" key="4">
    <source>
        <dbReference type="ARBA" id="ARBA00023125"/>
    </source>
</evidence>
<organism evidence="8 9">
    <name type="scientific">Pochonia chlamydosporia 170</name>
    <dbReference type="NCBI Taxonomy" id="1380566"/>
    <lineage>
        <taxon>Eukaryota</taxon>
        <taxon>Fungi</taxon>
        <taxon>Dikarya</taxon>
        <taxon>Ascomycota</taxon>
        <taxon>Pezizomycotina</taxon>
        <taxon>Sordariomycetes</taxon>
        <taxon>Hypocreomycetidae</taxon>
        <taxon>Hypocreales</taxon>
        <taxon>Clavicipitaceae</taxon>
        <taxon>Pochonia</taxon>
    </lineage>
</organism>
<gene>
    <name evidence="8" type="ORF">VFPPC_02591</name>
</gene>
<dbReference type="PROSITE" id="PS50048">
    <property type="entry name" value="ZN2_CY6_FUNGAL_2"/>
    <property type="match status" value="1"/>
</dbReference>
<dbReference type="RefSeq" id="XP_018146594.1">
    <property type="nucleotide sequence ID" value="XM_018282214.1"/>
</dbReference>
<feature type="domain" description="Zn(2)-C6 fungal-type" evidence="7">
    <location>
        <begin position="4"/>
        <end position="28"/>
    </location>
</feature>
<dbReference type="STRING" id="1380566.A0A179FXF5"/>
<evidence type="ECO:0000259" key="7">
    <source>
        <dbReference type="PROSITE" id="PS50048"/>
    </source>
</evidence>
<dbReference type="PANTHER" id="PTHR36206">
    <property type="entry name" value="ASPERCRYPTIN BIOSYNTHESIS CLUSTER-SPECIFIC TRANSCRIPTION REGULATOR ATNN-RELATED"/>
    <property type="match status" value="1"/>
</dbReference>